<organism evidence="1">
    <name type="scientific">Symploca sp. SIO1C4</name>
    <dbReference type="NCBI Taxonomy" id="2607765"/>
    <lineage>
        <taxon>Bacteria</taxon>
        <taxon>Bacillati</taxon>
        <taxon>Cyanobacteriota</taxon>
        <taxon>Cyanophyceae</taxon>
        <taxon>Coleofasciculales</taxon>
        <taxon>Coleofasciculaceae</taxon>
        <taxon>Symploca</taxon>
    </lineage>
</organism>
<gene>
    <name evidence="1" type="ORF">F6J89_00770</name>
</gene>
<evidence type="ECO:0000313" key="1">
    <source>
        <dbReference type="EMBL" id="NER26225.1"/>
    </source>
</evidence>
<comment type="caution">
    <text evidence="1">The sequence shown here is derived from an EMBL/GenBank/DDBJ whole genome shotgun (WGS) entry which is preliminary data.</text>
</comment>
<protein>
    <submittedName>
        <fullName evidence="1">Uncharacterized protein</fullName>
    </submittedName>
</protein>
<dbReference type="AlphaFoldDB" id="A0A6B3N603"/>
<accession>A0A6B3N603</accession>
<sequence>MISKINILLFARKITNFKRSKNIPLKPSLTSYNFEVNVTSGALVGKLYQGSFSFDNFCLTRQGLEWLTVDNSLFVEFTFEDEVYTERFWQMPWNYPYVIFQNGVLIGLQWFNPLFVIDSNEFKNWEAKGLSKLDHFPENQGIISYSKLKTV</sequence>
<reference evidence="1" key="1">
    <citation type="submission" date="2019-11" db="EMBL/GenBank/DDBJ databases">
        <title>Genomic insights into an expanded diversity of filamentous marine cyanobacteria reveals the extraordinary biosynthetic potential of Moorea and Okeania.</title>
        <authorList>
            <person name="Ferreira Leao T."/>
            <person name="Wang M."/>
            <person name="Moss N."/>
            <person name="Da Silva R."/>
            <person name="Sanders J."/>
            <person name="Nurk S."/>
            <person name="Gurevich A."/>
            <person name="Humphrey G."/>
            <person name="Reher R."/>
            <person name="Zhu Q."/>
            <person name="Belda-Ferre P."/>
            <person name="Glukhov E."/>
            <person name="Rex R."/>
            <person name="Dorrestein P.C."/>
            <person name="Knight R."/>
            <person name="Pevzner P."/>
            <person name="Gerwick W.H."/>
            <person name="Gerwick L."/>
        </authorList>
    </citation>
    <scope>NUCLEOTIDE SEQUENCE</scope>
    <source>
        <strain evidence="1">SIO1C4</strain>
    </source>
</reference>
<name>A0A6B3N603_9CYAN</name>
<proteinExistence type="predicted"/>
<dbReference type="EMBL" id="JAAHFQ010000007">
    <property type="protein sequence ID" value="NER26225.1"/>
    <property type="molecule type" value="Genomic_DNA"/>
</dbReference>